<protein>
    <submittedName>
        <fullName evidence="2">Uncharacterized protein</fullName>
    </submittedName>
</protein>
<dbReference type="AlphaFoldDB" id="A0A168EDL8"/>
<feature type="signal peptide" evidence="1">
    <location>
        <begin position="1"/>
        <end position="19"/>
    </location>
</feature>
<dbReference type="EMBL" id="AZHB01000001">
    <property type="protein sequence ID" value="OAA73687.1"/>
    <property type="molecule type" value="Genomic_DNA"/>
</dbReference>
<evidence type="ECO:0000256" key="1">
    <source>
        <dbReference type="SAM" id="SignalP"/>
    </source>
</evidence>
<sequence>MKVCSTLFAVAGPLTQAACQRDCAAAPVYYSVCQVGCAQLFNSPDPELPVAQVKQSLRWLHSLYKPEPEWSNA</sequence>
<dbReference type="GeneID" id="30016880"/>
<proteinExistence type="predicted"/>
<reference evidence="2 3" key="1">
    <citation type="journal article" date="2016" name="Genome Biol. Evol.">
        <title>Divergent and convergent evolution of fungal pathogenicity.</title>
        <authorList>
            <person name="Shang Y."/>
            <person name="Xiao G."/>
            <person name="Zheng P."/>
            <person name="Cen K."/>
            <person name="Zhan S."/>
            <person name="Wang C."/>
        </authorList>
    </citation>
    <scope>NUCLEOTIDE SEQUENCE [LARGE SCALE GENOMIC DNA]</scope>
    <source>
        <strain evidence="2 3">ARSEF 2679</strain>
    </source>
</reference>
<evidence type="ECO:0000313" key="3">
    <source>
        <dbReference type="Proteomes" id="UP000076744"/>
    </source>
</evidence>
<gene>
    <name evidence="2" type="ORF">ISF_00588</name>
</gene>
<name>A0A168EDL8_CORFA</name>
<comment type="caution">
    <text evidence="2">The sequence shown here is derived from an EMBL/GenBank/DDBJ whole genome shotgun (WGS) entry which is preliminary data.</text>
</comment>
<evidence type="ECO:0000313" key="2">
    <source>
        <dbReference type="EMBL" id="OAA73687.1"/>
    </source>
</evidence>
<organism evidence="2 3">
    <name type="scientific">Cordyceps fumosorosea (strain ARSEF 2679)</name>
    <name type="common">Isaria fumosorosea</name>
    <dbReference type="NCBI Taxonomy" id="1081104"/>
    <lineage>
        <taxon>Eukaryota</taxon>
        <taxon>Fungi</taxon>
        <taxon>Dikarya</taxon>
        <taxon>Ascomycota</taxon>
        <taxon>Pezizomycotina</taxon>
        <taxon>Sordariomycetes</taxon>
        <taxon>Hypocreomycetidae</taxon>
        <taxon>Hypocreales</taxon>
        <taxon>Cordycipitaceae</taxon>
        <taxon>Cordyceps</taxon>
    </lineage>
</organism>
<keyword evidence="1" id="KW-0732">Signal</keyword>
<accession>A0A168EDL8</accession>
<keyword evidence="3" id="KW-1185">Reference proteome</keyword>
<dbReference type="RefSeq" id="XP_018708645.1">
    <property type="nucleotide sequence ID" value="XM_018844195.1"/>
</dbReference>
<dbReference type="Proteomes" id="UP000076744">
    <property type="component" value="Unassembled WGS sequence"/>
</dbReference>
<feature type="chain" id="PRO_5007896442" evidence="1">
    <location>
        <begin position="20"/>
        <end position="73"/>
    </location>
</feature>